<proteinExistence type="predicted"/>
<feature type="transmembrane region" description="Helical" evidence="1">
    <location>
        <begin position="54"/>
        <end position="76"/>
    </location>
</feature>
<dbReference type="AlphaFoldDB" id="Q1MYU9"/>
<name>Q1MYU9_9GAMM</name>
<keyword evidence="1" id="KW-0472">Membrane</keyword>
<evidence type="ECO:0000313" key="3">
    <source>
        <dbReference type="EMBL" id="EAT11107.1"/>
    </source>
</evidence>
<comment type="caution">
    <text evidence="3">The sequence shown here is derived from an EMBL/GenBank/DDBJ whole genome shotgun (WGS) entry which is preliminary data.</text>
</comment>
<dbReference type="Proteomes" id="UP000004263">
    <property type="component" value="Unassembled WGS sequence"/>
</dbReference>
<keyword evidence="1" id="KW-1133">Transmembrane helix</keyword>
<evidence type="ECO:0000259" key="2">
    <source>
        <dbReference type="Pfam" id="PF21742"/>
    </source>
</evidence>
<gene>
    <name evidence="3" type="ORF">RED65_04914</name>
</gene>
<dbReference type="RefSeq" id="WP_007016709.1">
    <property type="nucleotide sequence ID" value="NZ_AAQH01000023.1"/>
</dbReference>
<keyword evidence="4" id="KW-1185">Reference proteome</keyword>
<evidence type="ECO:0000313" key="4">
    <source>
        <dbReference type="Proteomes" id="UP000004263"/>
    </source>
</evidence>
<dbReference type="STRING" id="207949.RED65_04914"/>
<feature type="transmembrane region" description="Helical" evidence="1">
    <location>
        <begin position="9"/>
        <end position="31"/>
    </location>
</feature>
<organism evidence="3 4">
    <name type="scientific">Bermanella marisrubri</name>
    <dbReference type="NCBI Taxonomy" id="207949"/>
    <lineage>
        <taxon>Bacteria</taxon>
        <taxon>Pseudomonadati</taxon>
        <taxon>Pseudomonadota</taxon>
        <taxon>Gammaproteobacteria</taxon>
        <taxon>Oceanospirillales</taxon>
        <taxon>Oceanospirillaceae</taxon>
        <taxon>Bermanella</taxon>
    </lineage>
</organism>
<dbReference type="OrthoDB" id="5918912at2"/>
<sequence>MNIEQLTEFFGWCLVINIAVMMLSAIAIIIFKEPISAIHSRLTGVEKSNLPSLYFQYLGNYKIAIFVLSLVPYLALKIMVQ</sequence>
<dbReference type="HOGENOM" id="CLU_180528_0_0_6"/>
<protein>
    <recommendedName>
        <fullName evidence="2">DUF6868 domain-containing protein</fullName>
    </recommendedName>
</protein>
<dbReference type="EMBL" id="AAQH01000023">
    <property type="protein sequence ID" value="EAT11107.1"/>
    <property type="molecule type" value="Genomic_DNA"/>
</dbReference>
<evidence type="ECO:0000256" key="1">
    <source>
        <dbReference type="SAM" id="Phobius"/>
    </source>
</evidence>
<accession>Q1MYU9</accession>
<dbReference type="InterPro" id="IPR049220">
    <property type="entry name" value="DUF6868"/>
</dbReference>
<reference evidence="3 4" key="1">
    <citation type="submission" date="2006-03" db="EMBL/GenBank/DDBJ databases">
        <authorList>
            <person name="Pinhassi J."/>
            <person name="Pedros-Alio C."/>
            <person name="Ferriera S."/>
            <person name="Johnson J."/>
            <person name="Kravitz S."/>
            <person name="Halpern A."/>
            <person name="Remington K."/>
            <person name="Beeson K."/>
            <person name="Tran B."/>
            <person name="Rogers Y.-H."/>
            <person name="Friedman R."/>
            <person name="Venter J.C."/>
        </authorList>
    </citation>
    <scope>NUCLEOTIDE SEQUENCE [LARGE SCALE GENOMIC DNA]</scope>
    <source>
        <strain evidence="3 4">RED65</strain>
    </source>
</reference>
<keyword evidence="1" id="KW-0812">Transmembrane</keyword>
<feature type="domain" description="DUF6868" evidence="2">
    <location>
        <begin position="1"/>
        <end position="79"/>
    </location>
</feature>
<dbReference type="Pfam" id="PF21742">
    <property type="entry name" value="DUF6868"/>
    <property type="match status" value="1"/>
</dbReference>